<evidence type="ECO:0000313" key="1">
    <source>
        <dbReference type="EMBL" id="KAF9883101.1"/>
    </source>
</evidence>
<organism evidence="1 2">
    <name type="scientific">Aspergillus nanangensis</name>
    <dbReference type="NCBI Taxonomy" id="2582783"/>
    <lineage>
        <taxon>Eukaryota</taxon>
        <taxon>Fungi</taxon>
        <taxon>Dikarya</taxon>
        <taxon>Ascomycota</taxon>
        <taxon>Pezizomycotina</taxon>
        <taxon>Eurotiomycetes</taxon>
        <taxon>Eurotiomycetidae</taxon>
        <taxon>Eurotiales</taxon>
        <taxon>Aspergillaceae</taxon>
        <taxon>Aspergillus</taxon>
        <taxon>Aspergillus subgen. Circumdati</taxon>
    </lineage>
</organism>
<comment type="caution">
    <text evidence="1">The sequence shown here is derived from an EMBL/GenBank/DDBJ whole genome shotgun (WGS) entry which is preliminary data.</text>
</comment>
<proteinExistence type="predicted"/>
<evidence type="ECO:0000313" key="2">
    <source>
        <dbReference type="Proteomes" id="UP001194746"/>
    </source>
</evidence>
<name>A0AAD4CAY9_ASPNN</name>
<dbReference type="AlphaFoldDB" id="A0AAD4CAY9"/>
<keyword evidence="2" id="KW-1185">Reference proteome</keyword>
<dbReference type="Proteomes" id="UP001194746">
    <property type="component" value="Unassembled WGS sequence"/>
</dbReference>
<dbReference type="EMBL" id="VCAU01000186">
    <property type="protein sequence ID" value="KAF9883101.1"/>
    <property type="molecule type" value="Genomic_DNA"/>
</dbReference>
<protein>
    <submittedName>
        <fullName evidence="1">Uncharacterized protein</fullName>
    </submittedName>
</protein>
<reference evidence="1" key="1">
    <citation type="journal article" date="2019" name="Beilstein J. Org. Chem.">
        <title>Nanangenines: drimane sesquiterpenoids as the dominant metabolite cohort of a novel Australian fungus, Aspergillus nanangensis.</title>
        <authorList>
            <person name="Lacey H.J."/>
            <person name="Gilchrist C.L.M."/>
            <person name="Crombie A."/>
            <person name="Kalaitzis J.A."/>
            <person name="Vuong D."/>
            <person name="Rutledge P.J."/>
            <person name="Turner P."/>
            <person name="Pitt J.I."/>
            <person name="Lacey E."/>
            <person name="Chooi Y.H."/>
            <person name="Piggott A.M."/>
        </authorList>
    </citation>
    <scope>NUCLEOTIDE SEQUENCE</scope>
    <source>
        <strain evidence="1">MST-FP2251</strain>
    </source>
</reference>
<sequence>MFKVKNGAKQIVVSDDFRMIQCLKQFLNVHSYTYISRAAPSKTSPSEAAPCDEVLLHDDVYAFAAKYSVGELAKYALDRFRETLEHHWEAVPGETVKSIYDRACRWPGKAMLRQSLVTIAYGRVREKDKAVYSSLLEEVREQEQWVEMGLVGSI</sequence>
<gene>
    <name evidence="1" type="ORF">FE257_004109</name>
</gene>
<accession>A0AAD4CAY9</accession>
<reference evidence="1" key="2">
    <citation type="submission" date="2020-02" db="EMBL/GenBank/DDBJ databases">
        <authorList>
            <person name="Gilchrist C.L.M."/>
            <person name="Chooi Y.-H."/>
        </authorList>
    </citation>
    <scope>NUCLEOTIDE SEQUENCE</scope>
    <source>
        <strain evidence="1">MST-FP2251</strain>
    </source>
</reference>